<proteinExistence type="predicted"/>
<evidence type="ECO:0000313" key="2">
    <source>
        <dbReference type="EMBL" id="MBC8588362.1"/>
    </source>
</evidence>
<evidence type="ECO:0000313" key="3">
    <source>
        <dbReference type="Proteomes" id="UP000601171"/>
    </source>
</evidence>
<name>A0A926EVN7_9FIRM</name>
<organism evidence="2 3">
    <name type="scientific">Paratissierella segnis</name>
    <dbReference type="NCBI Taxonomy" id="2763679"/>
    <lineage>
        <taxon>Bacteria</taxon>
        <taxon>Bacillati</taxon>
        <taxon>Bacillota</taxon>
        <taxon>Tissierellia</taxon>
        <taxon>Tissierellales</taxon>
        <taxon>Tissierellaceae</taxon>
        <taxon>Paratissierella</taxon>
    </lineage>
</organism>
<dbReference type="EMBL" id="JACRTG010000019">
    <property type="protein sequence ID" value="MBC8588362.1"/>
    <property type="molecule type" value="Genomic_DNA"/>
</dbReference>
<accession>A0A926EVN7</accession>
<protein>
    <recommendedName>
        <fullName evidence="4">C4-type zinc ribbon domain-containing protein</fullName>
    </recommendedName>
</protein>
<comment type="caution">
    <text evidence="2">The sequence shown here is derived from an EMBL/GenBank/DDBJ whole genome shotgun (WGS) entry which is preliminary data.</text>
</comment>
<evidence type="ECO:0000256" key="1">
    <source>
        <dbReference type="SAM" id="Coils"/>
    </source>
</evidence>
<dbReference type="Proteomes" id="UP000601171">
    <property type="component" value="Unassembled WGS sequence"/>
</dbReference>
<dbReference type="RefSeq" id="WP_262429818.1">
    <property type="nucleotide sequence ID" value="NZ_JACRTG010000019.1"/>
</dbReference>
<dbReference type="Gene3D" id="1.10.287.1490">
    <property type="match status" value="1"/>
</dbReference>
<dbReference type="AlphaFoldDB" id="A0A926EVN7"/>
<keyword evidence="3" id="KW-1185">Reference proteome</keyword>
<feature type="coiled-coil region" evidence="1">
    <location>
        <begin position="10"/>
        <end position="60"/>
    </location>
</feature>
<evidence type="ECO:0008006" key="4">
    <source>
        <dbReference type="Google" id="ProtNLM"/>
    </source>
</evidence>
<keyword evidence="1" id="KW-0175">Coiled coil</keyword>
<feature type="coiled-coil region" evidence="1">
    <location>
        <begin position="93"/>
        <end position="155"/>
    </location>
</feature>
<reference evidence="2" key="1">
    <citation type="submission" date="2020-08" db="EMBL/GenBank/DDBJ databases">
        <title>Genome public.</title>
        <authorList>
            <person name="Liu C."/>
            <person name="Sun Q."/>
        </authorList>
    </citation>
    <scope>NUCLEOTIDE SEQUENCE</scope>
    <source>
        <strain evidence="2">BX21</strain>
    </source>
</reference>
<gene>
    <name evidence="2" type="ORF">H8707_08925</name>
</gene>
<sequence>MSQLDFIWELENHYNALENHKENLDIIKKDLKMKQILEQFNNIKEKVDNLNDRIKSNKSALNRSNRFLNTYDFKIKEIDADLYNGKINDIKQINYLIEEKDKLKIKIEDIETEILTLMEENDSLEEEYIVSTDLLNKIANQIENLKESNSEMQKSLVEKIEYENIQIKSLNEKINKDILNRYQVLKKSKRRGIVTAENFVCGGCNMFVSMYARERLQKKEIVFCESCGRILYLPED</sequence>